<protein>
    <submittedName>
        <fullName evidence="2">Uncharacterized protein</fullName>
    </submittedName>
</protein>
<keyword evidence="1" id="KW-0472">Membrane</keyword>
<feature type="transmembrane region" description="Helical" evidence="1">
    <location>
        <begin position="137"/>
        <end position="157"/>
    </location>
</feature>
<feature type="transmembrane region" description="Helical" evidence="1">
    <location>
        <begin position="43"/>
        <end position="64"/>
    </location>
</feature>
<feature type="transmembrane region" description="Helical" evidence="1">
    <location>
        <begin position="70"/>
        <end position="93"/>
    </location>
</feature>
<evidence type="ECO:0000313" key="3">
    <source>
        <dbReference type="Proteomes" id="UP001303115"/>
    </source>
</evidence>
<sequence length="217" mass="23929">MAGSVTTSAISPGISPGMAYRPLNFPSLYGSDTDDERRWTLSFNLATVFRVLVTVAALADIITWSRMGPIHSTVLVVFVELFIVLGWNVVLLLPQSRVTRVLPAVVCQIGDCDCVFNSDDDEEGWPRKPKNKQQKRWKLLFTALVDLVLGLTTTIIMSDGLELILAVISLVACFWTLDLELGVHLRHIDEPETHIRIQLAPDTDDRRTAGGTVSVAA</sequence>
<accession>A0AAN6PK30</accession>
<dbReference type="AlphaFoldDB" id="A0AAN6PK30"/>
<dbReference type="EMBL" id="MU854342">
    <property type="protein sequence ID" value="KAK4042341.1"/>
    <property type="molecule type" value="Genomic_DNA"/>
</dbReference>
<keyword evidence="1" id="KW-0812">Transmembrane</keyword>
<gene>
    <name evidence="2" type="ORF">C8A01DRAFT_14012</name>
</gene>
<dbReference type="Proteomes" id="UP001303115">
    <property type="component" value="Unassembled WGS sequence"/>
</dbReference>
<evidence type="ECO:0000256" key="1">
    <source>
        <dbReference type="SAM" id="Phobius"/>
    </source>
</evidence>
<name>A0AAN6PK30_9PEZI</name>
<proteinExistence type="predicted"/>
<keyword evidence="1" id="KW-1133">Transmembrane helix</keyword>
<comment type="caution">
    <text evidence="2">The sequence shown here is derived from an EMBL/GenBank/DDBJ whole genome shotgun (WGS) entry which is preliminary data.</text>
</comment>
<organism evidence="2 3">
    <name type="scientific">Parachaetomium inaequale</name>
    <dbReference type="NCBI Taxonomy" id="2588326"/>
    <lineage>
        <taxon>Eukaryota</taxon>
        <taxon>Fungi</taxon>
        <taxon>Dikarya</taxon>
        <taxon>Ascomycota</taxon>
        <taxon>Pezizomycotina</taxon>
        <taxon>Sordariomycetes</taxon>
        <taxon>Sordariomycetidae</taxon>
        <taxon>Sordariales</taxon>
        <taxon>Chaetomiaceae</taxon>
        <taxon>Parachaetomium</taxon>
    </lineage>
</organism>
<feature type="transmembrane region" description="Helical" evidence="1">
    <location>
        <begin position="163"/>
        <end position="181"/>
    </location>
</feature>
<evidence type="ECO:0000313" key="2">
    <source>
        <dbReference type="EMBL" id="KAK4042341.1"/>
    </source>
</evidence>
<keyword evidence="3" id="KW-1185">Reference proteome</keyword>
<reference evidence="3" key="1">
    <citation type="journal article" date="2023" name="Mol. Phylogenet. Evol.">
        <title>Genome-scale phylogeny and comparative genomics of the fungal order Sordariales.</title>
        <authorList>
            <person name="Hensen N."/>
            <person name="Bonometti L."/>
            <person name="Westerberg I."/>
            <person name="Brannstrom I.O."/>
            <person name="Guillou S."/>
            <person name="Cros-Aarteil S."/>
            <person name="Calhoun S."/>
            <person name="Haridas S."/>
            <person name="Kuo A."/>
            <person name="Mondo S."/>
            <person name="Pangilinan J."/>
            <person name="Riley R."/>
            <person name="LaButti K."/>
            <person name="Andreopoulos B."/>
            <person name="Lipzen A."/>
            <person name="Chen C."/>
            <person name="Yan M."/>
            <person name="Daum C."/>
            <person name="Ng V."/>
            <person name="Clum A."/>
            <person name="Steindorff A."/>
            <person name="Ohm R.A."/>
            <person name="Martin F."/>
            <person name="Silar P."/>
            <person name="Natvig D.O."/>
            <person name="Lalanne C."/>
            <person name="Gautier V."/>
            <person name="Ament-Velasquez S.L."/>
            <person name="Kruys A."/>
            <person name="Hutchinson M.I."/>
            <person name="Powell A.J."/>
            <person name="Barry K."/>
            <person name="Miller A.N."/>
            <person name="Grigoriev I.V."/>
            <person name="Debuchy R."/>
            <person name="Gladieux P."/>
            <person name="Hiltunen Thoren M."/>
            <person name="Johannesson H."/>
        </authorList>
    </citation>
    <scope>NUCLEOTIDE SEQUENCE [LARGE SCALE GENOMIC DNA]</scope>
    <source>
        <strain evidence="3">CBS 284.82</strain>
    </source>
</reference>